<dbReference type="PROSITE" id="PS50844">
    <property type="entry name" value="AFP_LIKE"/>
    <property type="match status" value="1"/>
</dbReference>
<dbReference type="PANTHER" id="PTHR42966:SF1">
    <property type="entry name" value="SIALIC ACID SYNTHASE"/>
    <property type="match status" value="1"/>
</dbReference>
<dbReference type="PANTHER" id="PTHR42966">
    <property type="entry name" value="N-ACETYLNEURAMINATE SYNTHASE"/>
    <property type="match status" value="1"/>
</dbReference>
<dbReference type="SMART" id="SM00858">
    <property type="entry name" value="SAF"/>
    <property type="match status" value="1"/>
</dbReference>
<dbReference type="InterPro" id="IPR051690">
    <property type="entry name" value="PseI-like"/>
</dbReference>
<dbReference type="Pfam" id="PF08666">
    <property type="entry name" value="SAF"/>
    <property type="match status" value="1"/>
</dbReference>
<dbReference type="EC" id="2.5.1.101" evidence="2"/>
<dbReference type="InterPro" id="IPR036732">
    <property type="entry name" value="AFP_Neu5c_C_sf"/>
</dbReference>
<dbReference type="OrthoDB" id="9781701at2"/>
<dbReference type="CDD" id="cd11615">
    <property type="entry name" value="SAF_NeuB_like"/>
    <property type="match status" value="1"/>
</dbReference>
<dbReference type="SUPFAM" id="SSF51269">
    <property type="entry name" value="AFP III-like domain"/>
    <property type="match status" value="1"/>
</dbReference>
<evidence type="ECO:0000313" key="3">
    <source>
        <dbReference type="Proteomes" id="UP000193077"/>
    </source>
</evidence>
<dbReference type="InterPro" id="IPR013974">
    <property type="entry name" value="SAF"/>
</dbReference>
<dbReference type="InterPro" id="IPR006190">
    <property type="entry name" value="SAF_AFP_Neu5Ac"/>
</dbReference>
<accession>A0A1Y5U1J1</accession>
<keyword evidence="2" id="KW-0808">Transferase</keyword>
<evidence type="ECO:0000259" key="1">
    <source>
        <dbReference type="PROSITE" id="PS50844"/>
    </source>
</evidence>
<gene>
    <name evidence="2" type="primary">legI</name>
    <name evidence="2" type="ORF">TRL7639_04495</name>
</gene>
<dbReference type="InterPro" id="IPR057736">
    <property type="entry name" value="SAF_PseI/NeuA/NeuB"/>
</dbReference>
<evidence type="ECO:0000313" key="2">
    <source>
        <dbReference type="EMBL" id="SLN74108.1"/>
    </source>
</evidence>
<dbReference type="RefSeq" id="WP_085798136.1">
    <property type="nucleotide sequence ID" value="NZ_FWFO01000009.1"/>
</dbReference>
<dbReference type="Proteomes" id="UP000193077">
    <property type="component" value="Unassembled WGS sequence"/>
</dbReference>
<sequence length="349" mass="37704">MSAHIELGGRRISADDPCYVIAEVGVNHNGDAALAHKMIDAAKEAGADAVKFQTYKTDALITANTKKADYQTGTTGEGSQDAMLRQLELPQEVFAELAKHCREVGVDFMSTAFDSESLEAVSKLAPVCLKWPSGELTNTLLLRQAAQYDLPILLSTGMGTLTEISTALDLLAAHGTDDVVILQCVSNYPAAIEEQNLRVLPHMAAVFGKPTGFSDHTEGPYAALAARALGMSVLEKHFTMDRTMEGPDHRASIEPAEFGQMVTVLRQVEQGLGDGVKRRLNSEQNILSVARKSLVYLSDLPAGHVLSLQDLTAKRPGTGLPPDEVDSFIGRTLEQAVTRDEQVQRGHVR</sequence>
<dbReference type="InterPro" id="IPR013785">
    <property type="entry name" value="Aldolase_TIM"/>
</dbReference>
<dbReference type="Gene3D" id="3.20.20.70">
    <property type="entry name" value="Aldolase class I"/>
    <property type="match status" value="1"/>
</dbReference>
<dbReference type="SUPFAM" id="SSF51569">
    <property type="entry name" value="Aldolase"/>
    <property type="match status" value="1"/>
</dbReference>
<reference evidence="2 3" key="1">
    <citation type="submission" date="2017-03" db="EMBL/GenBank/DDBJ databases">
        <authorList>
            <person name="Afonso C.L."/>
            <person name="Miller P.J."/>
            <person name="Scott M.A."/>
            <person name="Spackman E."/>
            <person name="Goraichik I."/>
            <person name="Dimitrov K.M."/>
            <person name="Suarez D.L."/>
            <person name="Swayne D.E."/>
        </authorList>
    </citation>
    <scope>NUCLEOTIDE SEQUENCE [LARGE SCALE GENOMIC DNA]</scope>
    <source>
        <strain evidence="2 3">CECT 7639</strain>
    </source>
</reference>
<dbReference type="GO" id="GO:0047444">
    <property type="term" value="F:N-acylneuraminate-9-phosphate synthase activity"/>
    <property type="evidence" value="ECO:0007669"/>
    <property type="project" value="TreeGrafter"/>
</dbReference>
<dbReference type="EMBL" id="FWFO01000009">
    <property type="protein sequence ID" value="SLN74108.1"/>
    <property type="molecule type" value="Genomic_DNA"/>
</dbReference>
<keyword evidence="3" id="KW-1185">Reference proteome</keyword>
<dbReference type="Gene3D" id="3.90.1210.10">
    <property type="entry name" value="Antifreeze-like/N-acetylneuraminic acid synthase C-terminal domain"/>
    <property type="match status" value="1"/>
</dbReference>
<name>A0A1Y5U1J1_9RHOB</name>
<organism evidence="2 3">
    <name type="scientific">Falsiruegeria litorea R37</name>
    <dbReference type="NCBI Taxonomy" id="1200284"/>
    <lineage>
        <taxon>Bacteria</taxon>
        <taxon>Pseudomonadati</taxon>
        <taxon>Pseudomonadota</taxon>
        <taxon>Alphaproteobacteria</taxon>
        <taxon>Rhodobacterales</taxon>
        <taxon>Roseobacteraceae</taxon>
        <taxon>Falsiruegeria</taxon>
    </lineage>
</organism>
<dbReference type="GO" id="GO:0016051">
    <property type="term" value="P:carbohydrate biosynthetic process"/>
    <property type="evidence" value="ECO:0007669"/>
    <property type="project" value="InterPro"/>
</dbReference>
<feature type="domain" description="AFP-like" evidence="1">
    <location>
        <begin position="293"/>
        <end position="349"/>
    </location>
</feature>
<dbReference type="InterPro" id="IPR013132">
    <property type="entry name" value="PseI/NeuA/B-like_N"/>
</dbReference>
<proteinExistence type="predicted"/>
<dbReference type="AlphaFoldDB" id="A0A1Y5U1J1"/>
<dbReference type="Pfam" id="PF03102">
    <property type="entry name" value="NeuB"/>
    <property type="match status" value="1"/>
</dbReference>
<protein>
    <submittedName>
        <fullName evidence="2">N,N'-diacetyllegionaminic acid synthase</fullName>
        <ecNumber evidence="2">2.5.1.101</ecNumber>
    </submittedName>
</protein>